<protein>
    <submittedName>
        <fullName evidence="5">Glycoside hydrolase family 57</fullName>
    </submittedName>
</protein>
<evidence type="ECO:0000256" key="3">
    <source>
        <dbReference type="RuleBase" id="RU361196"/>
    </source>
</evidence>
<dbReference type="GO" id="GO:0016787">
    <property type="term" value="F:hydrolase activity"/>
    <property type="evidence" value="ECO:0007669"/>
    <property type="project" value="UniProtKB-KW"/>
</dbReference>
<dbReference type="EMBL" id="CP001251">
    <property type="protein sequence ID" value="ACK42052.1"/>
    <property type="molecule type" value="Genomic_DNA"/>
</dbReference>
<dbReference type="CDD" id="cd10796">
    <property type="entry name" value="GH57N_APU"/>
    <property type="match status" value="1"/>
</dbReference>
<evidence type="ECO:0000313" key="6">
    <source>
        <dbReference type="Proteomes" id="UP000007719"/>
    </source>
</evidence>
<dbReference type="InterPro" id="IPR011330">
    <property type="entry name" value="Glyco_hydro/deAcase_b/a-brl"/>
</dbReference>
<dbReference type="eggNOG" id="COG1449">
    <property type="taxonomic scope" value="Bacteria"/>
</dbReference>
<keyword evidence="5" id="KW-0378">Hydrolase</keyword>
<dbReference type="Gene3D" id="3.20.110.10">
    <property type="entry name" value="Glycoside hydrolase 38, N terminal domain"/>
    <property type="match status" value="1"/>
</dbReference>
<dbReference type="InterPro" id="IPR027291">
    <property type="entry name" value="Glyco_hydro_38_N_sf"/>
</dbReference>
<dbReference type="InterPro" id="IPR004300">
    <property type="entry name" value="Glyco_hydro_57_N"/>
</dbReference>
<gene>
    <name evidence="5" type="ordered locus">Dtur_0770</name>
</gene>
<name>B8DZW9_DICTD</name>
<dbReference type="STRING" id="515635.Dtur_0770"/>
<comment type="similarity">
    <text evidence="1 3">Belongs to the glycosyl hydrolase 57 family.</text>
</comment>
<dbReference type="GO" id="GO:0005975">
    <property type="term" value="P:carbohydrate metabolic process"/>
    <property type="evidence" value="ECO:0007669"/>
    <property type="project" value="InterPro"/>
</dbReference>
<proteinExistence type="inferred from homology"/>
<dbReference type="PANTHER" id="PTHR36306">
    <property type="entry name" value="ALPHA-AMYLASE-RELATED-RELATED"/>
    <property type="match status" value="1"/>
</dbReference>
<dbReference type="Proteomes" id="UP000007719">
    <property type="component" value="Chromosome"/>
</dbReference>
<accession>B8DZW9</accession>
<keyword evidence="6" id="KW-1185">Reference proteome</keyword>
<dbReference type="RefSeq" id="WP_012583137.1">
    <property type="nucleotide sequence ID" value="NC_011661.1"/>
</dbReference>
<feature type="domain" description="Glycoside hydrolase family 57 N-terminal" evidence="4">
    <location>
        <begin position="7"/>
        <end position="421"/>
    </location>
</feature>
<dbReference type="CAZy" id="GH57">
    <property type="family name" value="Glycoside Hydrolase Family 57"/>
</dbReference>
<dbReference type="SUPFAM" id="SSF88713">
    <property type="entry name" value="Glycoside hydrolase/deacetylase"/>
    <property type="match status" value="1"/>
</dbReference>
<dbReference type="AlphaFoldDB" id="B8DZW9"/>
<dbReference type="EnsemblBacteria" id="ACK42052">
    <property type="protein sequence ID" value="ACK42052"/>
    <property type="gene ID" value="Dtur_0770"/>
</dbReference>
<reference evidence="6" key="1">
    <citation type="journal article" date="2016" name="Front. Microbiol.">
        <title>The complete genome sequence of hyperthermophile Dictyoglomus turgidum DSM 6724 reveals a specialized carbohydrate fermentor.</title>
        <authorList>
            <person name="Brumm P.J."/>
            <person name="Gowda K."/>
            <person name="Robb F.T."/>
            <person name="Mead D.A."/>
        </authorList>
    </citation>
    <scope>NUCLEOTIDE SEQUENCE [LARGE SCALE GENOMIC DNA]</scope>
    <source>
        <strain evidence="6">DSM 6724 / Z-1310</strain>
    </source>
</reference>
<evidence type="ECO:0000256" key="1">
    <source>
        <dbReference type="ARBA" id="ARBA00006821"/>
    </source>
</evidence>
<organism evidence="5 6">
    <name type="scientific">Dictyoglomus turgidum (strain DSM 6724 / Z-1310)</name>
    <dbReference type="NCBI Taxonomy" id="515635"/>
    <lineage>
        <taxon>Bacteria</taxon>
        <taxon>Pseudomonadati</taxon>
        <taxon>Dictyoglomota</taxon>
        <taxon>Dictyoglomia</taxon>
        <taxon>Dictyoglomales</taxon>
        <taxon>Dictyoglomaceae</taxon>
        <taxon>Dictyoglomus</taxon>
    </lineage>
</organism>
<dbReference type="InParanoid" id="B8DZW9"/>
<dbReference type="OrthoDB" id="9759321at2"/>
<dbReference type="InterPro" id="IPR052046">
    <property type="entry name" value="GH57_Enzymes"/>
</dbReference>
<keyword evidence="2 3" id="KW-0119">Carbohydrate metabolism</keyword>
<dbReference type="Pfam" id="PF03065">
    <property type="entry name" value="Glyco_hydro_57"/>
    <property type="match status" value="1"/>
</dbReference>
<dbReference type="KEGG" id="dtu:Dtur_0770"/>
<evidence type="ECO:0000259" key="4">
    <source>
        <dbReference type="Pfam" id="PF03065"/>
    </source>
</evidence>
<dbReference type="PANTHER" id="PTHR36306:SF1">
    <property type="entry name" value="ALPHA-AMYLASE-RELATED"/>
    <property type="match status" value="1"/>
</dbReference>
<dbReference type="HOGENOM" id="CLU_005603_1_0_0"/>
<evidence type="ECO:0000313" key="5">
    <source>
        <dbReference type="EMBL" id="ACK42052.1"/>
    </source>
</evidence>
<evidence type="ECO:0000256" key="2">
    <source>
        <dbReference type="ARBA" id="ARBA00023277"/>
    </source>
</evidence>
<sequence>MSKLYVSFIWHMHQPYYKDNSENLSMFPWVRLHGIKNYYNMVSILKEFPKIRQTFNLVPGLLLQIKEYLEGKTTDLWLEKTLKRVSELDDKDKKFILDNFFLLNKEKMGFIFPRFKELYHKKINREEYTPQDFLDLQVLYNLAWFDPDLRKRDSFLNHLVGKGRNFTEEEKRKLIDKQFEILGKLFSLYKTLQESGQIEIIFSPFFHPIMPLLIDINSAKVSTPELPLPFDYFSFIEDAEKQLLLGKDYYKEIFNRESLGIWPSEQAISPEFIKLISKFGIKWFVSDEKVLFKSLGEKIIRDREGFISEPEVLYKPYKINLGGKEVFGVFRDQFLSDRIGFVYMNYSPEDGAKDLYSRLLKIKKSLPQNLEFLVTIALDGENCWEYYDNDGREFLRNLYSLLSDSEEIETTTVKDFIEKTQNFGELNNVFTGSWINADLTTWIGEIEENVAWEYLTITRKLVEKREDQVDWISLMAAEGSDWFWWYGDDQESGYDEIFDDIFRAHLKNVYRSIGKDYPSFLDFPIVFRNPLWRNRKSLIFTPHIDGIITSEDEWALSSLNLLRNNKGKLVTGLYFGYDFKNLYFRLDLKDKAINYLSEDYRIFINFYSKDKTDYTLSLKLEKNPTDNVLIGVKDIIEIGIPWEKFSGFDRRSKIYFEIELYKNTERVEKLEDEEKFFFRIPNLMDEIITKLFLSKNPSQKVEISTILISRKNLYNLYSKINVTQDILQRDFTEVENRDKILKVTKHISLRELLFLIQSINDLRAFGFLNGYVLYPIGKVSKIDGIYVLEPKNILVKFLEKYVEKEKLVIPVEKNKFGRIEIYGLGTGIF</sequence>